<dbReference type="AlphaFoldDB" id="A0ABD3T3K1"/>
<protein>
    <submittedName>
        <fullName evidence="1">Uncharacterized protein</fullName>
    </submittedName>
</protein>
<proteinExistence type="predicted"/>
<dbReference type="EMBL" id="JBJXBP010000005">
    <property type="protein sequence ID" value="KAL3831176.1"/>
    <property type="molecule type" value="Genomic_DNA"/>
</dbReference>
<evidence type="ECO:0000313" key="1">
    <source>
        <dbReference type="EMBL" id="KAL3831176.1"/>
    </source>
</evidence>
<name>A0ABD3T3K1_9LAMI</name>
<gene>
    <name evidence="1" type="ORF">ACJIZ3_019978</name>
</gene>
<reference evidence="1 2" key="1">
    <citation type="submission" date="2024-12" db="EMBL/GenBank/DDBJ databases">
        <title>The unique morphological basis and parallel evolutionary history of personate flowers in Penstemon.</title>
        <authorList>
            <person name="Depatie T.H."/>
            <person name="Wessinger C.A."/>
        </authorList>
    </citation>
    <scope>NUCLEOTIDE SEQUENCE [LARGE SCALE GENOMIC DNA]</scope>
    <source>
        <strain evidence="1">WTNN_2</strain>
        <tissue evidence="1">Leaf</tissue>
    </source>
</reference>
<comment type="caution">
    <text evidence="1">The sequence shown here is derived from an EMBL/GenBank/DDBJ whole genome shotgun (WGS) entry which is preliminary data.</text>
</comment>
<evidence type="ECO:0000313" key="2">
    <source>
        <dbReference type="Proteomes" id="UP001634393"/>
    </source>
</evidence>
<keyword evidence="2" id="KW-1185">Reference proteome</keyword>
<accession>A0ABD3T3K1</accession>
<sequence>MIDKKEREIAKIIMKNNSFPLRMHESPLRGLRAKVDDTRSLKKQMDGGVLKCEIFCLRNIKISHVDSKQSYGRRI</sequence>
<organism evidence="1 2">
    <name type="scientific">Penstemon smallii</name>
    <dbReference type="NCBI Taxonomy" id="265156"/>
    <lineage>
        <taxon>Eukaryota</taxon>
        <taxon>Viridiplantae</taxon>
        <taxon>Streptophyta</taxon>
        <taxon>Embryophyta</taxon>
        <taxon>Tracheophyta</taxon>
        <taxon>Spermatophyta</taxon>
        <taxon>Magnoliopsida</taxon>
        <taxon>eudicotyledons</taxon>
        <taxon>Gunneridae</taxon>
        <taxon>Pentapetalae</taxon>
        <taxon>asterids</taxon>
        <taxon>lamiids</taxon>
        <taxon>Lamiales</taxon>
        <taxon>Plantaginaceae</taxon>
        <taxon>Cheloneae</taxon>
        <taxon>Penstemon</taxon>
    </lineage>
</organism>
<dbReference type="Proteomes" id="UP001634393">
    <property type="component" value="Unassembled WGS sequence"/>
</dbReference>